<gene>
    <name evidence="1" type="ORF">DPMN_186491</name>
</gene>
<reference evidence="1" key="2">
    <citation type="submission" date="2020-11" db="EMBL/GenBank/DDBJ databases">
        <authorList>
            <person name="McCartney M.A."/>
            <person name="Auch B."/>
            <person name="Kono T."/>
            <person name="Mallez S."/>
            <person name="Becker A."/>
            <person name="Gohl D.M."/>
            <person name="Silverstein K.A.T."/>
            <person name="Koren S."/>
            <person name="Bechman K.B."/>
            <person name="Herman A."/>
            <person name="Abrahante J.E."/>
            <person name="Garbe J."/>
        </authorList>
    </citation>
    <scope>NUCLEOTIDE SEQUENCE</scope>
    <source>
        <strain evidence="1">Duluth1</strain>
        <tissue evidence="1">Whole animal</tissue>
    </source>
</reference>
<dbReference type="EMBL" id="JAIWYP010000010">
    <property type="protein sequence ID" value="KAH3751886.1"/>
    <property type="molecule type" value="Genomic_DNA"/>
</dbReference>
<comment type="caution">
    <text evidence="1">The sequence shown here is derived from an EMBL/GenBank/DDBJ whole genome shotgun (WGS) entry which is preliminary data.</text>
</comment>
<name>A0A9D4I6J6_DREPO</name>
<accession>A0A9D4I6J6</accession>
<protein>
    <submittedName>
        <fullName evidence="1">Uncharacterized protein</fullName>
    </submittedName>
</protein>
<reference evidence="1" key="1">
    <citation type="journal article" date="2019" name="bioRxiv">
        <title>The Genome of the Zebra Mussel, Dreissena polymorpha: A Resource for Invasive Species Research.</title>
        <authorList>
            <person name="McCartney M.A."/>
            <person name="Auch B."/>
            <person name="Kono T."/>
            <person name="Mallez S."/>
            <person name="Zhang Y."/>
            <person name="Obille A."/>
            <person name="Becker A."/>
            <person name="Abrahante J.E."/>
            <person name="Garbe J."/>
            <person name="Badalamenti J.P."/>
            <person name="Herman A."/>
            <person name="Mangelson H."/>
            <person name="Liachko I."/>
            <person name="Sullivan S."/>
            <person name="Sone E.D."/>
            <person name="Koren S."/>
            <person name="Silverstein K.A.T."/>
            <person name="Beckman K.B."/>
            <person name="Gohl D.M."/>
        </authorList>
    </citation>
    <scope>NUCLEOTIDE SEQUENCE</scope>
    <source>
        <strain evidence="1">Duluth1</strain>
        <tissue evidence="1">Whole animal</tissue>
    </source>
</reference>
<sequence>MSLYNFVYTDKFATYFLMNESQTDNMRLHATFVNGGSIDYVELVDMDYLKCHDFLIADLRVDEQRHLVFATQFQLNLLQNATRWFMDGTFKAIHQYIRQLMALPFLPAGHITETFHQLQARANSVQLTQLVDYVNRQWINNAIFRVEDWSVFRRSIRTNNDVEVPFYVLVPALRKEAEMVDISVQSSDLEREQRSSTVNARLEEYWTKYSNGEVSTSTFLKAVSHLYGPSE</sequence>
<organism evidence="1 2">
    <name type="scientific">Dreissena polymorpha</name>
    <name type="common">Zebra mussel</name>
    <name type="synonym">Mytilus polymorpha</name>
    <dbReference type="NCBI Taxonomy" id="45954"/>
    <lineage>
        <taxon>Eukaryota</taxon>
        <taxon>Metazoa</taxon>
        <taxon>Spiralia</taxon>
        <taxon>Lophotrochozoa</taxon>
        <taxon>Mollusca</taxon>
        <taxon>Bivalvia</taxon>
        <taxon>Autobranchia</taxon>
        <taxon>Heteroconchia</taxon>
        <taxon>Euheterodonta</taxon>
        <taxon>Imparidentia</taxon>
        <taxon>Neoheterodontei</taxon>
        <taxon>Myida</taxon>
        <taxon>Dreissenoidea</taxon>
        <taxon>Dreissenidae</taxon>
        <taxon>Dreissena</taxon>
    </lineage>
</organism>
<dbReference type="Proteomes" id="UP000828390">
    <property type="component" value="Unassembled WGS sequence"/>
</dbReference>
<keyword evidence="2" id="KW-1185">Reference proteome</keyword>
<dbReference type="AlphaFoldDB" id="A0A9D4I6J6"/>
<proteinExistence type="predicted"/>
<evidence type="ECO:0000313" key="1">
    <source>
        <dbReference type="EMBL" id="KAH3751886.1"/>
    </source>
</evidence>
<evidence type="ECO:0000313" key="2">
    <source>
        <dbReference type="Proteomes" id="UP000828390"/>
    </source>
</evidence>